<dbReference type="InterPro" id="IPR052350">
    <property type="entry name" value="Metallo-dep_Lactonases"/>
</dbReference>
<dbReference type="RefSeq" id="WP_246434745.1">
    <property type="nucleotide sequence ID" value="NZ_BAABEW010000017.1"/>
</dbReference>
<dbReference type="Proteomes" id="UP000532440">
    <property type="component" value="Unassembled WGS sequence"/>
</dbReference>
<dbReference type="InterPro" id="IPR006680">
    <property type="entry name" value="Amidohydro-rel"/>
</dbReference>
<protein>
    <submittedName>
        <fullName evidence="3">Putative TIM-barrel fold metal-dependent hydrolase</fullName>
    </submittedName>
</protein>
<name>A0A7W8HGU8_9BURK</name>
<evidence type="ECO:0000313" key="4">
    <source>
        <dbReference type="Proteomes" id="UP000532440"/>
    </source>
</evidence>
<dbReference type="GO" id="GO:0016787">
    <property type="term" value="F:hydrolase activity"/>
    <property type="evidence" value="ECO:0007669"/>
    <property type="project" value="UniProtKB-KW"/>
</dbReference>
<dbReference type="Gene3D" id="3.20.20.140">
    <property type="entry name" value="Metal-dependent hydrolases"/>
    <property type="match status" value="1"/>
</dbReference>
<gene>
    <name evidence="3" type="ORF">HNQ70_001210</name>
</gene>
<evidence type="ECO:0000259" key="2">
    <source>
        <dbReference type="Pfam" id="PF04909"/>
    </source>
</evidence>
<dbReference type="EMBL" id="JACHGB010000002">
    <property type="protein sequence ID" value="MBB5271206.1"/>
    <property type="molecule type" value="Genomic_DNA"/>
</dbReference>
<sequence>MSTHPGTPAADPFHPPADPRWLALRTEAALEPGLPIVDAHHHLFDRAARRYAAEDLLADLAGGHRVTATVYLQCGEAYRTEGPAHLRPVGETEAMESLAARCAATPGSPRLCAAIVGHADLTRGAAEAEVLEAHLAASPARFRGIRQTSAWEPDPAFVRVGPRPGPGLLLDQRFREGFATLAPLGLSFDAWLYHPQLDDLVDLARSFPATSIILDHVGGPLGLGGYAGRRDEVFAQWRAGIGRLAACPNVTIKLGGMGMRLFGFGFHEAPEPPSSAALAEAWRPYVHECIEAFGAQRCMFESNFPVDQLSCDYVVLWNAFKRLAAGCSPAEKAALFAGTAERVYRIPQESQQ</sequence>
<organism evidence="3 4">
    <name type="scientific">Quisquiliibacterium transsilvanicum</name>
    <dbReference type="NCBI Taxonomy" id="1549638"/>
    <lineage>
        <taxon>Bacteria</taxon>
        <taxon>Pseudomonadati</taxon>
        <taxon>Pseudomonadota</taxon>
        <taxon>Betaproteobacteria</taxon>
        <taxon>Burkholderiales</taxon>
        <taxon>Burkholderiaceae</taxon>
        <taxon>Quisquiliibacterium</taxon>
    </lineage>
</organism>
<dbReference type="SUPFAM" id="SSF51556">
    <property type="entry name" value="Metallo-dependent hydrolases"/>
    <property type="match status" value="1"/>
</dbReference>
<dbReference type="PANTHER" id="PTHR43569:SF1">
    <property type="entry name" value="BLL3371 PROTEIN"/>
    <property type="match status" value="1"/>
</dbReference>
<dbReference type="PANTHER" id="PTHR43569">
    <property type="entry name" value="AMIDOHYDROLASE"/>
    <property type="match status" value="1"/>
</dbReference>
<comment type="similarity">
    <text evidence="1">Belongs to the metallo-dependent hydrolases superfamily.</text>
</comment>
<reference evidence="3 4" key="1">
    <citation type="submission" date="2020-08" db="EMBL/GenBank/DDBJ databases">
        <title>Genomic Encyclopedia of Type Strains, Phase IV (KMG-IV): sequencing the most valuable type-strain genomes for metagenomic binning, comparative biology and taxonomic classification.</title>
        <authorList>
            <person name="Goeker M."/>
        </authorList>
    </citation>
    <scope>NUCLEOTIDE SEQUENCE [LARGE SCALE GENOMIC DNA]</scope>
    <source>
        <strain evidence="3 4">DSM 29781</strain>
    </source>
</reference>
<dbReference type="Pfam" id="PF04909">
    <property type="entry name" value="Amidohydro_2"/>
    <property type="match status" value="1"/>
</dbReference>
<comment type="caution">
    <text evidence="3">The sequence shown here is derived from an EMBL/GenBank/DDBJ whole genome shotgun (WGS) entry which is preliminary data.</text>
</comment>
<keyword evidence="4" id="KW-1185">Reference proteome</keyword>
<accession>A0A7W8HGU8</accession>
<proteinExistence type="inferred from homology"/>
<dbReference type="AlphaFoldDB" id="A0A7W8HGU8"/>
<dbReference type="InterPro" id="IPR032466">
    <property type="entry name" value="Metal_Hydrolase"/>
</dbReference>
<keyword evidence="3" id="KW-0378">Hydrolase</keyword>
<feature type="domain" description="Amidohydrolase-related" evidence="2">
    <location>
        <begin position="37"/>
        <end position="346"/>
    </location>
</feature>
<evidence type="ECO:0000256" key="1">
    <source>
        <dbReference type="ARBA" id="ARBA00038310"/>
    </source>
</evidence>
<evidence type="ECO:0000313" key="3">
    <source>
        <dbReference type="EMBL" id="MBB5271206.1"/>
    </source>
</evidence>